<keyword evidence="3" id="KW-1185">Reference proteome</keyword>
<dbReference type="Pfam" id="PF01390">
    <property type="entry name" value="SEA"/>
    <property type="match status" value="1"/>
</dbReference>
<dbReference type="SUPFAM" id="SSF82671">
    <property type="entry name" value="SEA domain"/>
    <property type="match status" value="1"/>
</dbReference>
<dbReference type="AlphaFoldDB" id="A0A7L4KBR4"/>
<dbReference type="Gene3D" id="3.30.70.960">
    <property type="entry name" value="SEA domain"/>
    <property type="match status" value="1"/>
</dbReference>
<feature type="domain" description="SEA" evidence="1">
    <location>
        <begin position="5"/>
        <end position="125"/>
    </location>
</feature>
<dbReference type="InterPro" id="IPR036364">
    <property type="entry name" value="SEA_dom_sf"/>
</dbReference>
<sequence length="125" mass="13747">TTAAALEHFTINFTTTNLPYHSDLATPDSAKYNNTRRVMITLLNRLLKDSSIGPVFLGCETTAFRYGPAQKIKDTGVDAACTYRTDSAGSQFDRVVVYHEVSDKTNGITTLGIYSLDQESLYING</sequence>
<name>A0A7L4KBR4_9AVES</name>
<dbReference type="PANTHER" id="PTHR14672:SF1">
    <property type="entry name" value="MUCIN-16"/>
    <property type="match status" value="1"/>
</dbReference>
<protein>
    <submittedName>
        <fullName evidence="2">MUC16 protein</fullName>
    </submittedName>
</protein>
<dbReference type="InterPro" id="IPR028850">
    <property type="entry name" value="MUC16"/>
</dbReference>
<evidence type="ECO:0000259" key="1">
    <source>
        <dbReference type="PROSITE" id="PS50024"/>
    </source>
</evidence>
<feature type="non-terminal residue" evidence="2">
    <location>
        <position position="125"/>
    </location>
</feature>
<reference evidence="2 3" key="1">
    <citation type="submission" date="2019-09" db="EMBL/GenBank/DDBJ databases">
        <title>Bird 10,000 Genomes (B10K) Project - Family phase.</title>
        <authorList>
            <person name="Zhang G."/>
        </authorList>
    </citation>
    <scope>NUCLEOTIDE SEQUENCE [LARGE SCALE GENOMIC DNA]</scope>
    <source>
        <strain evidence="2">B10K-CU-031-02</strain>
        <tissue evidence="2">Muscle</tissue>
    </source>
</reference>
<evidence type="ECO:0000313" key="2">
    <source>
        <dbReference type="EMBL" id="NXY50378.1"/>
    </source>
</evidence>
<organism evidence="2 3">
    <name type="scientific">Ceuthmochares aereus</name>
    <dbReference type="NCBI Taxonomy" id="1961834"/>
    <lineage>
        <taxon>Eukaryota</taxon>
        <taxon>Metazoa</taxon>
        <taxon>Chordata</taxon>
        <taxon>Craniata</taxon>
        <taxon>Vertebrata</taxon>
        <taxon>Euteleostomi</taxon>
        <taxon>Archelosauria</taxon>
        <taxon>Archosauria</taxon>
        <taxon>Dinosauria</taxon>
        <taxon>Saurischia</taxon>
        <taxon>Theropoda</taxon>
        <taxon>Coelurosauria</taxon>
        <taxon>Aves</taxon>
        <taxon>Neognathae</taxon>
        <taxon>Neoaves</taxon>
        <taxon>Otidimorphae</taxon>
        <taxon>Cuculiformes</taxon>
        <taxon>Cuculidae</taxon>
        <taxon>Ceuthmochares</taxon>
    </lineage>
</organism>
<dbReference type="PANTHER" id="PTHR14672">
    <property type="entry name" value="MUCIN-16"/>
    <property type="match status" value="1"/>
</dbReference>
<proteinExistence type="predicted"/>
<dbReference type="Proteomes" id="UP000519239">
    <property type="component" value="Unassembled WGS sequence"/>
</dbReference>
<evidence type="ECO:0000313" key="3">
    <source>
        <dbReference type="Proteomes" id="UP000519239"/>
    </source>
</evidence>
<feature type="non-terminal residue" evidence="2">
    <location>
        <position position="1"/>
    </location>
</feature>
<dbReference type="OrthoDB" id="9947814at2759"/>
<gene>
    <name evidence="2" type="primary">Muc16_2</name>
    <name evidence="2" type="ORF">CEUAER_R11484</name>
</gene>
<dbReference type="PROSITE" id="PS50024">
    <property type="entry name" value="SEA"/>
    <property type="match status" value="1"/>
</dbReference>
<dbReference type="InterPro" id="IPR000082">
    <property type="entry name" value="SEA_dom"/>
</dbReference>
<comment type="caution">
    <text evidence="2">The sequence shown here is derived from an EMBL/GenBank/DDBJ whole genome shotgun (WGS) entry which is preliminary data.</text>
</comment>
<dbReference type="EMBL" id="VWPQ01011178">
    <property type="protein sequence ID" value="NXY50378.1"/>
    <property type="molecule type" value="Genomic_DNA"/>
</dbReference>
<accession>A0A7L4KBR4</accession>